<dbReference type="AlphaFoldDB" id="A0A563U8F1"/>
<dbReference type="Gene3D" id="2.30.29.50">
    <property type="entry name" value="Bacterial Pleckstrin homology domain"/>
    <property type="match status" value="1"/>
</dbReference>
<proteinExistence type="predicted"/>
<dbReference type="InterPro" id="IPR012544">
    <property type="entry name" value="PHb"/>
</dbReference>
<feature type="domain" description="Bacterial Pleckstrin homology" evidence="1">
    <location>
        <begin position="2"/>
        <end position="124"/>
    </location>
</feature>
<protein>
    <submittedName>
        <fullName evidence="2">PH domain-containing protein</fullName>
    </submittedName>
</protein>
<dbReference type="SUPFAM" id="SSF50729">
    <property type="entry name" value="PH domain-like"/>
    <property type="match status" value="1"/>
</dbReference>
<name>A0A563U8F1_9SPHI</name>
<dbReference type="EMBL" id="VOEJ01000006">
    <property type="protein sequence ID" value="TWR27630.1"/>
    <property type="molecule type" value="Genomic_DNA"/>
</dbReference>
<evidence type="ECO:0000259" key="1">
    <source>
        <dbReference type="Pfam" id="PF08000"/>
    </source>
</evidence>
<sequence length="125" mass="14256">MGLFSNLLGNAGVANPDELRKDYANLFVDGENVEIGFKLFRDVFIFTNKRLILVDKQGITGSKVQYLSIAYKSISRFSIETSGHFDLDAELKIWISSDLNPIIEKKFNKQVNIYDLQRILAMHVL</sequence>
<evidence type="ECO:0000313" key="2">
    <source>
        <dbReference type="EMBL" id="TWR27630.1"/>
    </source>
</evidence>
<keyword evidence="3" id="KW-1185">Reference proteome</keyword>
<dbReference type="CDD" id="cd13225">
    <property type="entry name" value="PH-like_bacteria"/>
    <property type="match status" value="1"/>
</dbReference>
<comment type="caution">
    <text evidence="2">The sequence shown here is derived from an EMBL/GenBank/DDBJ whole genome shotgun (WGS) entry which is preliminary data.</text>
</comment>
<gene>
    <name evidence="2" type="ORF">FPZ43_14170</name>
</gene>
<organism evidence="2 3">
    <name type="scientific">Mucilaginibacter pallidiroseus</name>
    <dbReference type="NCBI Taxonomy" id="2599295"/>
    <lineage>
        <taxon>Bacteria</taxon>
        <taxon>Pseudomonadati</taxon>
        <taxon>Bacteroidota</taxon>
        <taxon>Sphingobacteriia</taxon>
        <taxon>Sphingobacteriales</taxon>
        <taxon>Sphingobacteriaceae</taxon>
        <taxon>Mucilaginibacter</taxon>
    </lineage>
</organism>
<evidence type="ECO:0000313" key="3">
    <source>
        <dbReference type="Proteomes" id="UP000320042"/>
    </source>
</evidence>
<dbReference type="InterPro" id="IPR037063">
    <property type="entry name" value="PHb_sf"/>
</dbReference>
<reference evidence="2 3" key="1">
    <citation type="submission" date="2019-07" db="EMBL/GenBank/DDBJ databases">
        <authorList>
            <person name="Kim J."/>
        </authorList>
    </citation>
    <scope>NUCLEOTIDE SEQUENCE [LARGE SCALE GENOMIC DNA]</scope>
    <source>
        <strain evidence="3">dk17</strain>
    </source>
</reference>
<dbReference type="PANTHER" id="PTHR35796:SF3">
    <property type="entry name" value="BHLH DOMAIN-CONTAINING PROTEIN"/>
    <property type="match status" value="1"/>
</dbReference>
<dbReference type="RefSeq" id="WP_146382574.1">
    <property type="nucleotide sequence ID" value="NZ_VOEJ01000006.1"/>
</dbReference>
<dbReference type="PANTHER" id="PTHR35796">
    <property type="entry name" value="HYPOTHETICAL CYTOSOLIC PROTEIN"/>
    <property type="match status" value="1"/>
</dbReference>
<accession>A0A563U8F1</accession>
<dbReference type="Proteomes" id="UP000320042">
    <property type="component" value="Unassembled WGS sequence"/>
</dbReference>
<dbReference type="Pfam" id="PF08000">
    <property type="entry name" value="bPH_1"/>
    <property type="match status" value="1"/>
</dbReference>
<dbReference type="OrthoDB" id="9803613at2"/>